<accession>A0A8X6P7V4</accession>
<keyword evidence="3" id="KW-1185">Reference proteome</keyword>
<dbReference type="EMBL" id="BMAW01084572">
    <property type="protein sequence ID" value="GFU39345.1"/>
    <property type="molecule type" value="Genomic_DNA"/>
</dbReference>
<proteinExistence type="predicted"/>
<organism evidence="1 3">
    <name type="scientific">Nephila pilipes</name>
    <name type="common">Giant wood spider</name>
    <name type="synonym">Nephila maculata</name>
    <dbReference type="NCBI Taxonomy" id="299642"/>
    <lineage>
        <taxon>Eukaryota</taxon>
        <taxon>Metazoa</taxon>
        <taxon>Ecdysozoa</taxon>
        <taxon>Arthropoda</taxon>
        <taxon>Chelicerata</taxon>
        <taxon>Arachnida</taxon>
        <taxon>Araneae</taxon>
        <taxon>Araneomorphae</taxon>
        <taxon>Entelegynae</taxon>
        <taxon>Araneoidea</taxon>
        <taxon>Nephilidae</taxon>
        <taxon>Nephila</taxon>
    </lineage>
</organism>
<comment type="caution">
    <text evidence="1">The sequence shown here is derived from an EMBL/GenBank/DDBJ whole genome shotgun (WGS) entry which is preliminary data.</text>
</comment>
<dbReference type="Proteomes" id="UP000887013">
    <property type="component" value="Unassembled WGS sequence"/>
</dbReference>
<name>A0A8X6P7V4_NEPPI</name>
<gene>
    <name evidence="2" type="ORF">NPIL_248471</name>
    <name evidence="1" type="ORF">NPIL_687591</name>
</gene>
<reference evidence="1" key="1">
    <citation type="submission" date="2020-08" db="EMBL/GenBank/DDBJ databases">
        <title>Multicomponent nature underlies the extraordinary mechanical properties of spider dragline silk.</title>
        <authorList>
            <person name="Kono N."/>
            <person name="Nakamura H."/>
            <person name="Mori M."/>
            <person name="Yoshida Y."/>
            <person name="Ohtoshi R."/>
            <person name="Malay A.D."/>
            <person name="Moran D.A.P."/>
            <person name="Tomita M."/>
            <person name="Numata K."/>
            <person name="Arakawa K."/>
        </authorList>
    </citation>
    <scope>NUCLEOTIDE SEQUENCE</scope>
</reference>
<dbReference type="EMBL" id="BMAW01017914">
    <property type="protein sequence ID" value="GFT56077.1"/>
    <property type="molecule type" value="Genomic_DNA"/>
</dbReference>
<evidence type="ECO:0000313" key="3">
    <source>
        <dbReference type="Proteomes" id="UP000887013"/>
    </source>
</evidence>
<evidence type="ECO:0000313" key="2">
    <source>
        <dbReference type="EMBL" id="GFU39345.1"/>
    </source>
</evidence>
<evidence type="ECO:0000313" key="1">
    <source>
        <dbReference type="EMBL" id="GFT56077.1"/>
    </source>
</evidence>
<protein>
    <submittedName>
        <fullName evidence="1">Uncharacterized protein</fullName>
    </submittedName>
</protein>
<dbReference type="AlphaFoldDB" id="A0A8X6P7V4"/>
<sequence length="101" mass="11430">MSFFPKIGCCNKFCQKSVLILRSHVFSSECIKVTNDHLGLTTQHGLKMILRKQLFSITESVDNRISGKGTIPYQKETISCTIFPKTIEEVKRKAILLIGKL</sequence>